<dbReference type="VEuPathDB" id="FungiDB:PC110_g2710"/>
<reference evidence="1" key="2">
    <citation type="submission" date="2018-10" db="EMBL/GenBank/DDBJ databases">
        <title>Effector identification in a new, highly contiguous assembly of the strawberry crown rot pathogen Phytophthora cactorum.</title>
        <authorList>
            <person name="Armitage A.D."/>
            <person name="Nellist C.F."/>
            <person name="Bates H."/>
            <person name="Vickerstaff R.J."/>
            <person name="Harrison R.J."/>
        </authorList>
    </citation>
    <scope>NUCLEOTIDE SEQUENCE</scope>
    <source>
        <strain evidence="1">4040</strain>
    </source>
</reference>
<dbReference type="EMBL" id="RCMK01000031">
    <property type="protein sequence ID" value="KAG2952935.1"/>
    <property type="molecule type" value="Genomic_DNA"/>
</dbReference>
<evidence type="ECO:0000313" key="2">
    <source>
        <dbReference type="EMBL" id="RAW41081.1"/>
    </source>
</evidence>
<dbReference type="Gene3D" id="1.10.340.70">
    <property type="match status" value="1"/>
</dbReference>
<comment type="caution">
    <text evidence="2">The sequence shown here is derived from an EMBL/GenBank/DDBJ whole genome shotgun (WGS) entry which is preliminary data.</text>
</comment>
<dbReference type="OrthoDB" id="3095879at2759"/>
<name>A0A329SX91_9STRA</name>
<proteinExistence type="predicted"/>
<evidence type="ECO:0000313" key="3">
    <source>
        <dbReference type="Proteomes" id="UP000251314"/>
    </source>
</evidence>
<dbReference type="Proteomes" id="UP000251314">
    <property type="component" value="Unassembled WGS sequence"/>
</dbReference>
<keyword evidence="3" id="KW-1185">Reference proteome</keyword>
<dbReference type="AlphaFoldDB" id="A0A329SX91"/>
<evidence type="ECO:0000313" key="1">
    <source>
        <dbReference type="EMBL" id="KAG2952935.1"/>
    </source>
</evidence>
<gene>
    <name evidence="2" type="ORF">PC110_g2710</name>
    <name evidence="1" type="ORF">PC117_g2396</name>
</gene>
<organism evidence="2 3">
    <name type="scientific">Phytophthora cactorum</name>
    <dbReference type="NCBI Taxonomy" id="29920"/>
    <lineage>
        <taxon>Eukaryota</taxon>
        <taxon>Sar</taxon>
        <taxon>Stramenopiles</taxon>
        <taxon>Oomycota</taxon>
        <taxon>Peronosporomycetes</taxon>
        <taxon>Peronosporales</taxon>
        <taxon>Peronosporaceae</taxon>
        <taxon>Phytophthora</taxon>
    </lineage>
</organism>
<sequence length="90" mass="10188">MASIQTTSATVMHSTKQLYSTDSRIQELLRSITSGKEVPRYSVKIGLLYYQTRDDVDARLVIPDNEDLKNRVICENHDVVTAGHPGYFKT</sequence>
<reference evidence="2 3" key="1">
    <citation type="submission" date="2018-01" db="EMBL/GenBank/DDBJ databases">
        <title>Draft genome of the strawberry crown rot pathogen Phytophthora cactorum.</title>
        <authorList>
            <person name="Armitage A.D."/>
            <person name="Lysoe E."/>
            <person name="Nellist C.F."/>
            <person name="Harrison R.J."/>
            <person name="Brurberg M.B."/>
        </authorList>
    </citation>
    <scope>NUCLEOTIDE SEQUENCE [LARGE SCALE GENOMIC DNA]</scope>
    <source>
        <strain evidence="2 3">10300</strain>
    </source>
</reference>
<protein>
    <submittedName>
        <fullName evidence="2">Uncharacterized protein</fullName>
    </submittedName>
</protein>
<dbReference type="EMBL" id="MJFZ01000036">
    <property type="protein sequence ID" value="RAW41081.1"/>
    <property type="molecule type" value="Genomic_DNA"/>
</dbReference>
<accession>A0A329SX91</accession>
<dbReference type="Proteomes" id="UP000736787">
    <property type="component" value="Unassembled WGS sequence"/>
</dbReference>